<gene>
    <name evidence="2" type="primary">LOC111318390</name>
</gene>
<evidence type="ECO:0000313" key="1">
    <source>
        <dbReference type="Proteomes" id="UP000515121"/>
    </source>
</evidence>
<proteinExistence type="predicted"/>
<evidence type="ECO:0000313" key="2">
    <source>
        <dbReference type="RefSeq" id="XP_022776971.1"/>
    </source>
</evidence>
<accession>A0A6P6BIS9</accession>
<dbReference type="Proteomes" id="UP000515121">
    <property type="component" value="Unplaced"/>
</dbReference>
<sequence>MAVVPTSAGRIPKRHRLSCHGKVGCGAPCTSEASFSTKHKRRPFSLSCYHLKTLSSPSKLKHLKRWACSISSSVTTVGCRSTKLFSLQIFDAQGVKGE</sequence>
<reference evidence="2" key="1">
    <citation type="submission" date="2025-08" db="UniProtKB">
        <authorList>
            <consortium name="RefSeq"/>
        </authorList>
    </citation>
    <scope>IDENTIFICATION</scope>
    <source>
        <tissue evidence="2">Fruit stalk</tissue>
    </source>
</reference>
<dbReference type="AlphaFoldDB" id="A0A6P6BIS9"/>
<keyword evidence="1" id="KW-1185">Reference proteome</keyword>
<dbReference type="RefSeq" id="XP_022776971.1">
    <property type="nucleotide sequence ID" value="XM_022921236.1"/>
</dbReference>
<protein>
    <submittedName>
        <fullName evidence="2">Uncharacterized protein LOC111318390 isoform X4</fullName>
    </submittedName>
</protein>
<organism evidence="1 2">
    <name type="scientific">Durio zibethinus</name>
    <name type="common">Durian</name>
    <dbReference type="NCBI Taxonomy" id="66656"/>
    <lineage>
        <taxon>Eukaryota</taxon>
        <taxon>Viridiplantae</taxon>
        <taxon>Streptophyta</taxon>
        <taxon>Embryophyta</taxon>
        <taxon>Tracheophyta</taxon>
        <taxon>Spermatophyta</taxon>
        <taxon>Magnoliopsida</taxon>
        <taxon>eudicotyledons</taxon>
        <taxon>Gunneridae</taxon>
        <taxon>Pentapetalae</taxon>
        <taxon>rosids</taxon>
        <taxon>malvids</taxon>
        <taxon>Malvales</taxon>
        <taxon>Malvaceae</taxon>
        <taxon>Helicteroideae</taxon>
        <taxon>Durio</taxon>
    </lineage>
</organism>
<dbReference type="GeneID" id="111318390"/>
<name>A0A6P6BIS9_DURZI</name>